<dbReference type="PANTHER" id="PTHR42813">
    <property type="entry name" value="ZINC-TYPE ALCOHOL DEHYDROGENASE-LIKE"/>
    <property type="match status" value="1"/>
</dbReference>
<organism evidence="7 8">
    <name type="scientific">Brucella lupini</name>
    <dbReference type="NCBI Taxonomy" id="255457"/>
    <lineage>
        <taxon>Bacteria</taxon>
        <taxon>Pseudomonadati</taxon>
        <taxon>Pseudomonadota</taxon>
        <taxon>Alphaproteobacteria</taxon>
        <taxon>Hyphomicrobiales</taxon>
        <taxon>Brucellaceae</taxon>
        <taxon>Brucella/Ochrobactrum group</taxon>
        <taxon>Brucella</taxon>
    </lineage>
</organism>
<comment type="cofactor">
    <cofactor evidence="1">
        <name>Zn(2+)</name>
        <dbReference type="ChEBI" id="CHEBI:29105"/>
    </cofactor>
</comment>
<keyword evidence="3" id="KW-0479">Metal-binding</keyword>
<dbReference type="RefSeq" id="WP_235819966.1">
    <property type="nucleotide sequence ID" value="NZ_JBHEEP010000008.1"/>
</dbReference>
<evidence type="ECO:0000313" key="7">
    <source>
        <dbReference type="EMBL" id="OYR26479.1"/>
    </source>
</evidence>
<evidence type="ECO:0000256" key="4">
    <source>
        <dbReference type="ARBA" id="ARBA00022833"/>
    </source>
</evidence>
<evidence type="ECO:0000256" key="3">
    <source>
        <dbReference type="ARBA" id="ARBA00022723"/>
    </source>
</evidence>
<name>A0A256GH98_9HYPH</name>
<gene>
    <name evidence="7" type="ORF">CES86_3947</name>
</gene>
<dbReference type="GeneID" id="71774084"/>
<dbReference type="Gene3D" id="3.90.180.10">
    <property type="entry name" value="Medium-chain alcohol dehydrogenases, catalytic domain"/>
    <property type="match status" value="1"/>
</dbReference>
<dbReference type="PROSITE" id="PS00059">
    <property type="entry name" value="ADH_ZINC"/>
    <property type="match status" value="1"/>
</dbReference>
<dbReference type="AlphaFoldDB" id="A0A256GH98"/>
<dbReference type="InterPro" id="IPR013154">
    <property type="entry name" value="ADH-like_N"/>
</dbReference>
<dbReference type="InterPro" id="IPR002328">
    <property type="entry name" value="ADH_Zn_CS"/>
</dbReference>
<dbReference type="EMBL" id="NNRN01000055">
    <property type="protein sequence ID" value="OYR26479.1"/>
    <property type="molecule type" value="Genomic_DNA"/>
</dbReference>
<accession>A0A256GH98</accession>
<sequence>MKVTRITICGIDLHIHKGGVPTCTSDRILGHEVVGILEETGADVIS</sequence>
<comment type="caution">
    <text evidence="7">The sequence shown here is derived from an EMBL/GenBank/DDBJ whole genome shotgun (WGS) entry which is preliminary data.</text>
</comment>
<evidence type="ECO:0000256" key="1">
    <source>
        <dbReference type="ARBA" id="ARBA00001947"/>
    </source>
</evidence>
<dbReference type="PANTHER" id="PTHR42813:SF4">
    <property type="entry name" value="NADP-DEPENDENT ISOPROPANOL DEHYDROGENASE"/>
    <property type="match status" value="1"/>
</dbReference>
<evidence type="ECO:0000256" key="5">
    <source>
        <dbReference type="ARBA" id="ARBA00023002"/>
    </source>
</evidence>
<evidence type="ECO:0000313" key="8">
    <source>
        <dbReference type="Proteomes" id="UP000216363"/>
    </source>
</evidence>
<dbReference type="SUPFAM" id="SSF50129">
    <property type="entry name" value="GroES-like"/>
    <property type="match status" value="1"/>
</dbReference>
<dbReference type="InterPro" id="IPR011032">
    <property type="entry name" value="GroES-like_sf"/>
</dbReference>
<feature type="domain" description="Alcohol dehydrogenase-like N-terminal" evidence="6">
    <location>
        <begin position="2"/>
        <end position="44"/>
    </location>
</feature>
<dbReference type="Pfam" id="PF08240">
    <property type="entry name" value="ADH_N"/>
    <property type="match status" value="1"/>
</dbReference>
<dbReference type="GO" id="GO:0016491">
    <property type="term" value="F:oxidoreductase activity"/>
    <property type="evidence" value="ECO:0007669"/>
    <property type="project" value="UniProtKB-KW"/>
</dbReference>
<protein>
    <submittedName>
        <fullName evidence="7">Alcohol dehydrogenase GroES-like domain protein</fullName>
    </submittedName>
</protein>
<proteinExistence type="inferred from homology"/>
<keyword evidence="4" id="KW-0862">Zinc</keyword>
<keyword evidence="5" id="KW-0560">Oxidoreductase</keyword>
<comment type="similarity">
    <text evidence="2">Belongs to the zinc-containing alcohol dehydrogenase family.</text>
</comment>
<dbReference type="Proteomes" id="UP000216363">
    <property type="component" value="Unassembled WGS sequence"/>
</dbReference>
<evidence type="ECO:0000256" key="2">
    <source>
        <dbReference type="ARBA" id="ARBA00008072"/>
    </source>
</evidence>
<reference evidence="7 8" key="1">
    <citation type="submission" date="2017-07" db="EMBL/GenBank/DDBJ databases">
        <title>Draft genome of Ochrobactrum lupini type strain LUP21.</title>
        <authorList>
            <person name="Krzyzanowska D.M."/>
            <person name="Jafra S."/>
        </authorList>
    </citation>
    <scope>NUCLEOTIDE SEQUENCE [LARGE SCALE GENOMIC DNA]</scope>
    <source>
        <strain evidence="7 8">LUP21</strain>
    </source>
</reference>
<evidence type="ECO:0000259" key="6">
    <source>
        <dbReference type="Pfam" id="PF08240"/>
    </source>
</evidence>
<dbReference type="GO" id="GO:0008270">
    <property type="term" value="F:zinc ion binding"/>
    <property type="evidence" value="ECO:0007669"/>
    <property type="project" value="InterPro"/>
</dbReference>